<dbReference type="AlphaFoldDB" id="G4YIH1"/>
<dbReference type="Proteomes" id="UP000002640">
    <property type="component" value="Unassembled WGS sequence"/>
</dbReference>
<accession>G4YIH1</accession>
<protein>
    <submittedName>
        <fullName evidence="1">Uncharacterized protein</fullName>
    </submittedName>
</protein>
<dbReference type="PANTHER" id="PTHR37067">
    <property type="entry name" value="PX DOMAIN-CONTAINING PROTEIN"/>
    <property type="match status" value="1"/>
</dbReference>
<dbReference type="RefSeq" id="XP_009515049.1">
    <property type="nucleotide sequence ID" value="XM_009516754.1"/>
</dbReference>
<dbReference type="GeneID" id="20640994"/>
<keyword evidence="2" id="KW-1185">Reference proteome</keyword>
<dbReference type="InParanoid" id="G4YIH1"/>
<evidence type="ECO:0000313" key="2">
    <source>
        <dbReference type="Proteomes" id="UP000002640"/>
    </source>
</evidence>
<proteinExistence type="predicted"/>
<dbReference type="STRING" id="1094619.G4YIH1"/>
<name>G4YIH1_PHYSP</name>
<sequence length="171" mass="19367">MADADDVQLSGETRSVNEALGYPRKKQKKAETRDNWVGHYPMTLGLRPVVTADTGKVKQAVCRFCENFKREGKIVQAEELSLILNGDTRGPCKTTAIFVKFRRDNIVRHLKSQHKTKWAEYQKLPNNPLIRDRFFSAKDFGASILSYVPDQSGFCVVVPGSIISVIQRLIR</sequence>
<reference evidence="1 2" key="1">
    <citation type="journal article" date="2006" name="Science">
        <title>Phytophthora genome sequences uncover evolutionary origins and mechanisms of pathogenesis.</title>
        <authorList>
            <person name="Tyler B.M."/>
            <person name="Tripathy S."/>
            <person name="Zhang X."/>
            <person name="Dehal P."/>
            <person name="Jiang R.H."/>
            <person name="Aerts A."/>
            <person name="Arredondo F.D."/>
            <person name="Baxter L."/>
            <person name="Bensasson D."/>
            <person name="Beynon J.L."/>
            <person name="Chapman J."/>
            <person name="Damasceno C.M."/>
            <person name="Dorrance A.E."/>
            <person name="Dou D."/>
            <person name="Dickerman A.W."/>
            <person name="Dubchak I.L."/>
            <person name="Garbelotto M."/>
            <person name="Gijzen M."/>
            <person name="Gordon S.G."/>
            <person name="Govers F."/>
            <person name="Grunwald N.J."/>
            <person name="Huang W."/>
            <person name="Ivors K.L."/>
            <person name="Jones R.W."/>
            <person name="Kamoun S."/>
            <person name="Krampis K."/>
            <person name="Lamour K.H."/>
            <person name="Lee M.K."/>
            <person name="McDonald W.H."/>
            <person name="Medina M."/>
            <person name="Meijer H.J."/>
            <person name="Nordberg E.K."/>
            <person name="Maclean D.J."/>
            <person name="Ospina-Giraldo M.D."/>
            <person name="Morris P.F."/>
            <person name="Phuntumart V."/>
            <person name="Putnam N.H."/>
            <person name="Rash S."/>
            <person name="Rose J.K."/>
            <person name="Sakihama Y."/>
            <person name="Salamov A.A."/>
            <person name="Savidor A."/>
            <person name="Scheuring C.F."/>
            <person name="Smith B.M."/>
            <person name="Sobral B.W."/>
            <person name="Terry A."/>
            <person name="Torto-Alalibo T.A."/>
            <person name="Win J."/>
            <person name="Xu Z."/>
            <person name="Zhang H."/>
            <person name="Grigoriev I.V."/>
            <person name="Rokhsar D.S."/>
            <person name="Boore J.L."/>
        </authorList>
    </citation>
    <scope>NUCLEOTIDE SEQUENCE [LARGE SCALE GENOMIC DNA]</scope>
    <source>
        <strain evidence="1 2">P6497</strain>
    </source>
</reference>
<dbReference type="PANTHER" id="PTHR37067:SF3">
    <property type="entry name" value="PX DOMAIN-CONTAINING PROTEIN"/>
    <property type="match status" value="1"/>
</dbReference>
<dbReference type="KEGG" id="psoj:PHYSODRAFT_293502"/>
<dbReference type="EMBL" id="JH159151">
    <property type="protein sequence ID" value="EGZ27774.1"/>
    <property type="molecule type" value="Genomic_DNA"/>
</dbReference>
<evidence type="ECO:0000313" key="1">
    <source>
        <dbReference type="EMBL" id="EGZ27774.1"/>
    </source>
</evidence>
<organism evidence="1 2">
    <name type="scientific">Phytophthora sojae (strain P6497)</name>
    <name type="common">Soybean stem and root rot agent</name>
    <name type="synonym">Phytophthora megasperma f. sp. glycines</name>
    <dbReference type="NCBI Taxonomy" id="1094619"/>
    <lineage>
        <taxon>Eukaryota</taxon>
        <taxon>Sar</taxon>
        <taxon>Stramenopiles</taxon>
        <taxon>Oomycota</taxon>
        <taxon>Peronosporomycetes</taxon>
        <taxon>Peronosporales</taxon>
        <taxon>Peronosporaceae</taxon>
        <taxon>Phytophthora</taxon>
    </lineage>
</organism>
<gene>
    <name evidence="1" type="ORF">PHYSODRAFT_293502</name>
</gene>